<evidence type="ECO:0000259" key="14">
    <source>
        <dbReference type="Pfam" id="PF00593"/>
    </source>
</evidence>
<dbReference type="OrthoDB" id="7051185at2"/>
<evidence type="ECO:0000259" key="15">
    <source>
        <dbReference type="Pfam" id="PF07715"/>
    </source>
</evidence>
<evidence type="ECO:0000256" key="5">
    <source>
        <dbReference type="ARBA" id="ARBA00022692"/>
    </source>
</evidence>
<evidence type="ECO:0000256" key="7">
    <source>
        <dbReference type="ARBA" id="ARBA00023065"/>
    </source>
</evidence>
<dbReference type="PROSITE" id="PS52016">
    <property type="entry name" value="TONB_DEPENDENT_REC_3"/>
    <property type="match status" value="1"/>
</dbReference>
<evidence type="ECO:0000256" key="9">
    <source>
        <dbReference type="ARBA" id="ARBA00023136"/>
    </source>
</evidence>
<keyword evidence="2 11" id="KW-0813">Transport</keyword>
<dbReference type="InterPro" id="IPR039426">
    <property type="entry name" value="TonB-dep_rcpt-like"/>
</dbReference>
<comment type="caution">
    <text evidence="16">The sequence shown here is derived from an EMBL/GenBank/DDBJ whole genome shotgun (WGS) entry which is preliminary data.</text>
</comment>
<dbReference type="Pfam" id="PF07715">
    <property type="entry name" value="Plug"/>
    <property type="match status" value="1"/>
</dbReference>
<dbReference type="InterPro" id="IPR012910">
    <property type="entry name" value="Plug_dom"/>
</dbReference>
<feature type="domain" description="TonB-dependent receptor-like beta-barrel" evidence="14">
    <location>
        <begin position="307"/>
        <end position="806"/>
    </location>
</feature>
<dbReference type="Proteomes" id="UP000234845">
    <property type="component" value="Unassembled WGS sequence"/>
</dbReference>
<keyword evidence="4" id="KW-0410">Iron transport</keyword>
<dbReference type="AlphaFoldDB" id="A0A2N5XZS4"/>
<dbReference type="PANTHER" id="PTHR32552:SF81">
    <property type="entry name" value="TONB-DEPENDENT OUTER MEMBRANE RECEPTOR"/>
    <property type="match status" value="1"/>
</dbReference>
<keyword evidence="13" id="KW-0732">Signal</keyword>
<keyword evidence="7" id="KW-0406">Ion transport</keyword>
<dbReference type="Pfam" id="PF00593">
    <property type="entry name" value="TonB_dep_Rec_b-barrel"/>
    <property type="match status" value="1"/>
</dbReference>
<evidence type="ECO:0000256" key="8">
    <source>
        <dbReference type="ARBA" id="ARBA00023077"/>
    </source>
</evidence>
<keyword evidence="16" id="KW-0675">Receptor</keyword>
<dbReference type="GO" id="GO:0009279">
    <property type="term" value="C:cell outer membrane"/>
    <property type="evidence" value="ECO:0007669"/>
    <property type="project" value="UniProtKB-SubCell"/>
</dbReference>
<sequence length="843" mass="92814">MPLLFRKAPLVAAIAFATAAPLSYAQLLEEVIVTAQKRAQSLQDVPISVSAIQGGKIQSAGIPNMQALSDYVPNLYIAAASVNTNIYMRGVGSGNNQGFEQSVGMYIDGVYMSRGRQYRAGFMDLERIEVLRGPQGTLFGKNTVAGAINIITASPTPGDEFSGSVSAAVESNDGRLVEGFLQGSLSETFAARLGFKYREADGYMDNEFLNRTEGDLDETGIRLTTVWQPTDTLDITFKYSNTQYERIGSPSTTKNYLDPASRDELFPNRSAFANIAYALTDRFFPDFAKIGEKEFVAFKDNGYGNSGGDTLGIGINPDGTDEDYDNFMLNVDYEVMGGTLTSITGWSEYQFIDGVDVDWLPLQFIHRDDDQQFEQFSQEFRFASAGGEFFDYVVGAYFEQSTLEIDRRVTLDLGVGGLVPQLSASAVSPFLPDVPLSALGITSLMTLLTGGQNNSTQIGRNHLYEQDSDSFAVFGQGTFNLADNLRLTVGLRYTEESKEVDTNQFLSDSTTGMGTPSEDFSLLKIEAESFNAYTFDFEEKRRTDKWLPSVNLQWDVTANSMLYASYSQGFKSGGFTDADDGEPGDLEQATFPCEQGQPIEACYDPTNPNDDFEFDDEEVDAFEIGGKHTLLDGGMTLNWAAFYTQYDNLQTSIFKGISFGVTNAAQSEIKGIEVDMLWQATDRLRIGASGAWLDATYDSFEDAPCTAIQLDVDPNCGTPQGFTSNDLSGEETMFAPAYTGSITVDYEYPISNNLQWFLSGETNYRDDFEPGGDNDPIDTIDSYSKTNLRTGLRGDNWEVMAFGRNIFDKEVIVQSFDTPVLAGTHSQFVDEGRIVGVRAQYSF</sequence>
<accession>A0A2N5XZS4</accession>
<evidence type="ECO:0000313" key="16">
    <source>
        <dbReference type="EMBL" id="PLW81589.1"/>
    </source>
</evidence>
<evidence type="ECO:0000256" key="3">
    <source>
        <dbReference type="ARBA" id="ARBA00022452"/>
    </source>
</evidence>
<feature type="signal peptide" evidence="13">
    <location>
        <begin position="1"/>
        <end position="25"/>
    </location>
</feature>
<keyword evidence="17" id="KW-1185">Reference proteome</keyword>
<dbReference type="EMBL" id="PKLZ01000012">
    <property type="protein sequence ID" value="PLW81589.1"/>
    <property type="molecule type" value="Genomic_DNA"/>
</dbReference>
<feature type="domain" description="TonB-dependent receptor plug" evidence="15">
    <location>
        <begin position="42"/>
        <end position="147"/>
    </location>
</feature>
<evidence type="ECO:0000256" key="13">
    <source>
        <dbReference type="SAM" id="SignalP"/>
    </source>
</evidence>
<evidence type="ECO:0000256" key="6">
    <source>
        <dbReference type="ARBA" id="ARBA00023004"/>
    </source>
</evidence>
<evidence type="ECO:0000256" key="1">
    <source>
        <dbReference type="ARBA" id="ARBA00004571"/>
    </source>
</evidence>
<dbReference type="InterPro" id="IPR000531">
    <property type="entry name" value="Beta-barrel_TonB"/>
</dbReference>
<organism evidence="16 17">
    <name type="scientific">Kineobactrum sediminis</name>
    <dbReference type="NCBI Taxonomy" id="1905677"/>
    <lineage>
        <taxon>Bacteria</taxon>
        <taxon>Pseudomonadati</taxon>
        <taxon>Pseudomonadota</taxon>
        <taxon>Gammaproteobacteria</taxon>
        <taxon>Cellvibrionales</taxon>
        <taxon>Halieaceae</taxon>
        <taxon>Kineobactrum</taxon>
    </lineage>
</organism>
<dbReference type="PANTHER" id="PTHR32552">
    <property type="entry name" value="FERRICHROME IRON RECEPTOR-RELATED"/>
    <property type="match status" value="1"/>
</dbReference>
<comment type="subcellular location">
    <subcellularLocation>
        <location evidence="1 11">Cell outer membrane</location>
        <topology evidence="1 11">Multi-pass membrane protein</topology>
    </subcellularLocation>
</comment>
<evidence type="ECO:0000313" key="17">
    <source>
        <dbReference type="Proteomes" id="UP000234845"/>
    </source>
</evidence>
<comment type="similarity">
    <text evidence="11 12">Belongs to the TonB-dependent receptor family.</text>
</comment>
<evidence type="ECO:0000256" key="10">
    <source>
        <dbReference type="ARBA" id="ARBA00023237"/>
    </source>
</evidence>
<name>A0A2N5XZS4_9GAMM</name>
<keyword evidence="8 12" id="KW-0798">TonB box</keyword>
<gene>
    <name evidence="16" type="ORF">CWI75_15280</name>
</gene>
<evidence type="ECO:0000256" key="11">
    <source>
        <dbReference type="PROSITE-ProRule" id="PRU01360"/>
    </source>
</evidence>
<dbReference type="GO" id="GO:0006826">
    <property type="term" value="P:iron ion transport"/>
    <property type="evidence" value="ECO:0007669"/>
    <property type="project" value="UniProtKB-KW"/>
</dbReference>
<keyword evidence="10 11" id="KW-0998">Cell outer membrane</keyword>
<dbReference type="InterPro" id="IPR036942">
    <property type="entry name" value="Beta-barrel_TonB_sf"/>
</dbReference>
<evidence type="ECO:0000256" key="12">
    <source>
        <dbReference type="RuleBase" id="RU003357"/>
    </source>
</evidence>
<dbReference type="Gene3D" id="2.40.170.20">
    <property type="entry name" value="TonB-dependent receptor, beta-barrel domain"/>
    <property type="match status" value="3"/>
</dbReference>
<evidence type="ECO:0000256" key="4">
    <source>
        <dbReference type="ARBA" id="ARBA00022496"/>
    </source>
</evidence>
<proteinExistence type="inferred from homology"/>
<keyword evidence="3 11" id="KW-1134">Transmembrane beta strand</keyword>
<evidence type="ECO:0000256" key="2">
    <source>
        <dbReference type="ARBA" id="ARBA00022448"/>
    </source>
</evidence>
<dbReference type="SUPFAM" id="SSF56935">
    <property type="entry name" value="Porins"/>
    <property type="match status" value="1"/>
</dbReference>
<keyword evidence="6" id="KW-0408">Iron</keyword>
<keyword evidence="9 11" id="KW-0472">Membrane</keyword>
<dbReference type="RefSeq" id="WP_101522387.1">
    <property type="nucleotide sequence ID" value="NZ_PKLZ01000012.1"/>
</dbReference>
<reference evidence="17" key="1">
    <citation type="submission" date="2017-11" db="EMBL/GenBank/DDBJ databases">
        <title>The draft genome sequence of Chromatocurvus sp. F02.</title>
        <authorList>
            <person name="Du Z.-J."/>
            <person name="Chang Y.-Q."/>
        </authorList>
    </citation>
    <scope>NUCLEOTIDE SEQUENCE [LARGE SCALE GENOMIC DNA]</scope>
    <source>
        <strain evidence="17">F02</strain>
    </source>
</reference>
<feature type="chain" id="PRO_5015002054" evidence="13">
    <location>
        <begin position="26"/>
        <end position="843"/>
    </location>
</feature>
<keyword evidence="5 11" id="KW-0812">Transmembrane</keyword>
<protein>
    <submittedName>
        <fullName evidence="16">TonB-dependent receptor</fullName>
    </submittedName>
</protein>